<dbReference type="PANTHER" id="PTHR43297:SF2">
    <property type="entry name" value="DIPEPTIDE TRANSPORT ATP-BINDING PROTEIN DPPD"/>
    <property type="match status" value="1"/>
</dbReference>
<protein>
    <submittedName>
        <fullName evidence="10">ABC transporter ATP-binding protein</fullName>
    </submittedName>
</protein>
<dbReference type="Gene3D" id="3.40.50.300">
    <property type="entry name" value="P-loop containing nucleotide triphosphate hydrolases"/>
    <property type="match status" value="1"/>
</dbReference>
<evidence type="ECO:0000256" key="3">
    <source>
        <dbReference type="ARBA" id="ARBA00022448"/>
    </source>
</evidence>
<accession>A0A6H2H1L3</accession>
<dbReference type="AlphaFoldDB" id="A0A6H2H1L3"/>
<keyword evidence="3" id="KW-0813">Transport</keyword>
<dbReference type="Proteomes" id="UP000502136">
    <property type="component" value="Chromosome"/>
</dbReference>
<dbReference type="PANTHER" id="PTHR43297">
    <property type="entry name" value="OLIGOPEPTIDE TRANSPORT ATP-BINDING PROTEIN APPD"/>
    <property type="match status" value="1"/>
</dbReference>
<feature type="region of interest" description="Disordered" evidence="8">
    <location>
        <begin position="1"/>
        <end position="66"/>
    </location>
</feature>
<dbReference type="SMART" id="SM00382">
    <property type="entry name" value="AAA"/>
    <property type="match status" value="1"/>
</dbReference>
<sequence length="416" mass="44494">MWGRSRRQKAELSAAAAPPAPVREDALPERAGGIGASGRTGTLPERADSGSPAQRDELSGRPVRPPGEVILEVDDLRVSFRTHGGQVQAVRGVSFSLRQGETLAVVGESGCGKSVTARSLMRLLPEHSSELGAGSSIRWKGRELTRLKEKELRKLRGAEIAMIFQDAMTALNPTLTIGEQLIEGIALHRKVPRSEARRLAVDMLELVGIPSPEARMKQYLGEFSGGMRQRIMIAIAASCSPSLLIADEPTTALDVTIQAQILDLFRMLQERTGAAIVLITHDLGVVAETADRVCVMYAGEIVESGTVTELFRRPQHPYTQGLLAALPRLDRERGRSLVPIPGTPPDLFAPPPGCAFAARCPHAMEVCRLHRPQMAELGGTHAVACWLQDPRAARPPASGAGAGTGTPGEPARTAIG</sequence>
<evidence type="ECO:0000256" key="8">
    <source>
        <dbReference type="SAM" id="MobiDB-lite"/>
    </source>
</evidence>
<dbReference type="SUPFAM" id="SSF52540">
    <property type="entry name" value="P-loop containing nucleoside triphosphate hydrolases"/>
    <property type="match status" value="1"/>
</dbReference>
<evidence type="ECO:0000256" key="5">
    <source>
        <dbReference type="ARBA" id="ARBA00022741"/>
    </source>
</evidence>
<evidence type="ECO:0000256" key="1">
    <source>
        <dbReference type="ARBA" id="ARBA00004202"/>
    </source>
</evidence>
<dbReference type="CDD" id="cd03257">
    <property type="entry name" value="ABC_NikE_OppD_transporters"/>
    <property type="match status" value="1"/>
</dbReference>
<evidence type="ECO:0000313" key="11">
    <source>
        <dbReference type="Proteomes" id="UP000502136"/>
    </source>
</evidence>
<keyword evidence="6 10" id="KW-0067">ATP-binding</keyword>
<keyword evidence="11" id="KW-1185">Reference proteome</keyword>
<gene>
    <name evidence="10" type="ORF">HGI30_19395</name>
</gene>
<keyword evidence="5" id="KW-0547">Nucleotide-binding</keyword>
<dbReference type="InterPro" id="IPR050388">
    <property type="entry name" value="ABC_Ni/Peptide_Import"/>
</dbReference>
<dbReference type="KEGG" id="palr:HGI30_19395"/>
<dbReference type="GO" id="GO:0005524">
    <property type="term" value="F:ATP binding"/>
    <property type="evidence" value="ECO:0007669"/>
    <property type="project" value="UniProtKB-KW"/>
</dbReference>
<evidence type="ECO:0000256" key="4">
    <source>
        <dbReference type="ARBA" id="ARBA00022475"/>
    </source>
</evidence>
<evidence type="ECO:0000256" key="7">
    <source>
        <dbReference type="ARBA" id="ARBA00023136"/>
    </source>
</evidence>
<dbReference type="FunFam" id="3.40.50.300:FF:000016">
    <property type="entry name" value="Oligopeptide ABC transporter ATP-binding component"/>
    <property type="match status" value="1"/>
</dbReference>
<evidence type="ECO:0000259" key="9">
    <source>
        <dbReference type="PROSITE" id="PS50893"/>
    </source>
</evidence>
<feature type="compositionally biased region" description="Low complexity" evidence="8">
    <location>
        <begin position="407"/>
        <end position="416"/>
    </location>
</feature>
<organism evidence="10 11">
    <name type="scientific">Paenibacillus albicereus</name>
    <dbReference type="NCBI Taxonomy" id="2726185"/>
    <lineage>
        <taxon>Bacteria</taxon>
        <taxon>Bacillati</taxon>
        <taxon>Bacillota</taxon>
        <taxon>Bacilli</taxon>
        <taxon>Bacillales</taxon>
        <taxon>Paenibacillaceae</taxon>
        <taxon>Paenibacillus</taxon>
    </lineage>
</organism>
<reference evidence="10 11" key="1">
    <citation type="submission" date="2020-04" db="EMBL/GenBank/DDBJ databases">
        <title>Novel Paenibacillus strain UniB2 isolated from commercial digestive syrup.</title>
        <authorList>
            <person name="Thorat V."/>
            <person name="Kirdat K."/>
            <person name="Tiwarekar B."/>
            <person name="Yadav A."/>
        </authorList>
    </citation>
    <scope>NUCLEOTIDE SEQUENCE [LARGE SCALE GENOMIC DNA]</scope>
    <source>
        <strain evidence="10 11">UniB2</strain>
    </source>
</reference>
<dbReference type="PROSITE" id="PS50893">
    <property type="entry name" value="ABC_TRANSPORTER_2"/>
    <property type="match status" value="1"/>
</dbReference>
<dbReference type="EMBL" id="CP051428">
    <property type="protein sequence ID" value="QJC53489.1"/>
    <property type="molecule type" value="Genomic_DNA"/>
</dbReference>
<dbReference type="InterPro" id="IPR027417">
    <property type="entry name" value="P-loop_NTPase"/>
</dbReference>
<evidence type="ECO:0000313" key="10">
    <source>
        <dbReference type="EMBL" id="QJC53489.1"/>
    </source>
</evidence>
<comment type="similarity">
    <text evidence="2">Belongs to the ABC transporter superfamily.</text>
</comment>
<keyword evidence="7" id="KW-0472">Membrane</keyword>
<dbReference type="GO" id="GO:0015833">
    <property type="term" value="P:peptide transport"/>
    <property type="evidence" value="ECO:0007669"/>
    <property type="project" value="InterPro"/>
</dbReference>
<dbReference type="NCBIfam" id="TIGR01727">
    <property type="entry name" value="oligo_HPY"/>
    <property type="match status" value="1"/>
</dbReference>
<dbReference type="InterPro" id="IPR003439">
    <property type="entry name" value="ABC_transporter-like_ATP-bd"/>
</dbReference>
<feature type="region of interest" description="Disordered" evidence="8">
    <location>
        <begin position="394"/>
        <end position="416"/>
    </location>
</feature>
<proteinExistence type="inferred from homology"/>
<dbReference type="InterPro" id="IPR013563">
    <property type="entry name" value="Oligopep_ABC_C"/>
</dbReference>
<keyword evidence="4" id="KW-1003">Cell membrane</keyword>
<dbReference type="GO" id="GO:0016887">
    <property type="term" value="F:ATP hydrolysis activity"/>
    <property type="evidence" value="ECO:0007669"/>
    <property type="project" value="InterPro"/>
</dbReference>
<name>A0A6H2H1L3_9BACL</name>
<evidence type="ECO:0000256" key="2">
    <source>
        <dbReference type="ARBA" id="ARBA00005417"/>
    </source>
</evidence>
<feature type="domain" description="ABC transporter" evidence="9">
    <location>
        <begin position="71"/>
        <end position="323"/>
    </location>
</feature>
<dbReference type="GO" id="GO:0005886">
    <property type="term" value="C:plasma membrane"/>
    <property type="evidence" value="ECO:0007669"/>
    <property type="project" value="UniProtKB-SubCell"/>
</dbReference>
<dbReference type="RefSeq" id="WP_168909027.1">
    <property type="nucleotide sequence ID" value="NZ_CP051428.1"/>
</dbReference>
<evidence type="ECO:0000256" key="6">
    <source>
        <dbReference type="ARBA" id="ARBA00022840"/>
    </source>
</evidence>
<dbReference type="PROSITE" id="PS00211">
    <property type="entry name" value="ABC_TRANSPORTER_1"/>
    <property type="match status" value="1"/>
</dbReference>
<dbReference type="Pfam" id="PF08352">
    <property type="entry name" value="oligo_HPY"/>
    <property type="match status" value="1"/>
</dbReference>
<comment type="subcellular location">
    <subcellularLocation>
        <location evidence="1">Cell membrane</location>
        <topology evidence="1">Peripheral membrane protein</topology>
    </subcellularLocation>
</comment>
<dbReference type="Pfam" id="PF00005">
    <property type="entry name" value="ABC_tran"/>
    <property type="match status" value="1"/>
</dbReference>
<dbReference type="InterPro" id="IPR017871">
    <property type="entry name" value="ABC_transporter-like_CS"/>
</dbReference>
<dbReference type="InterPro" id="IPR003593">
    <property type="entry name" value="AAA+_ATPase"/>
</dbReference>